<dbReference type="SUPFAM" id="SSF49401">
    <property type="entry name" value="Bacterial adhesins"/>
    <property type="match status" value="1"/>
</dbReference>
<dbReference type="NCBIfam" id="NF007268">
    <property type="entry name" value="PRK09723.1-2"/>
    <property type="match status" value="1"/>
</dbReference>
<dbReference type="PANTHER" id="PTHR33420">
    <property type="entry name" value="FIMBRIAL SUBUNIT ELFA-RELATED"/>
    <property type="match status" value="1"/>
</dbReference>
<sequence>MKKFFRHFLFLILCLSCYTASAGTDDNVGYIVGNSYGVGPSDQKWRETGPNGDATVIFRYATSTNNLVFYKPTQLGPTGVKLQWSQLDTASGGGFLYCNRSDSTSGSAMRIENAMVDSGKMYGSHKLFNTSVPGLYYTLLISNMWSAYGTVTNVSSPGIYIGDSAEQYFSWYNPSEDVLYWSCNNANSTRKYWAVGGIYQTLTIEFYTDTNFDPTVTQQIKLSSSSNYLYSFKAYGAGQGINEHSYFIKIDFDLLNVKLTNPTCFTAMLSGTSVTGSTVKMGEYSAEQIRNGATPVPFDISLQNCVRVTNIETKLVSTKVGTENGQLLGNTLTGNDAAKGVGVLIEGLA</sequence>
<proteinExistence type="predicted"/>
<dbReference type="EMBL" id="DADRWU010000120">
    <property type="protein sequence ID" value="HBA4249574.1"/>
    <property type="molecule type" value="Genomic_DNA"/>
</dbReference>
<protein>
    <submittedName>
        <fullName evidence="2">Fimbrial-like adhesin</fullName>
    </submittedName>
</protein>
<reference evidence="2" key="1">
    <citation type="journal article" date="2018" name="Genome Biol.">
        <title>SKESA: strategic k-mer extension for scrupulous assemblies.</title>
        <authorList>
            <person name="Souvorov A."/>
            <person name="Agarwala R."/>
            <person name="Lipman D.J."/>
        </authorList>
    </citation>
    <scope>NUCLEOTIDE SEQUENCE</scope>
    <source>
        <strain evidence="2">ST-87-5</strain>
    </source>
</reference>
<dbReference type="PIRSF" id="PIRSF033053">
    <property type="entry name" value="UCP033503_fimbr"/>
    <property type="match status" value="1"/>
</dbReference>
<gene>
    <name evidence="2" type="ORF">J5U05_004847</name>
</gene>
<evidence type="ECO:0000256" key="1">
    <source>
        <dbReference type="SAM" id="SignalP"/>
    </source>
</evidence>
<evidence type="ECO:0000313" key="2">
    <source>
        <dbReference type="EMBL" id="HBA4249574.1"/>
    </source>
</evidence>
<feature type="non-terminal residue" evidence="2">
    <location>
        <position position="349"/>
    </location>
</feature>
<dbReference type="InterPro" id="IPR050263">
    <property type="entry name" value="Bact_Fimbrial_Adh_Pro"/>
</dbReference>
<reference evidence="2" key="2">
    <citation type="submission" date="2021-03" db="EMBL/GenBank/DDBJ databases">
        <authorList>
            <consortium name="NCBI Pathogen Detection Project"/>
        </authorList>
    </citation>
    <scope>NUCLEOTIDE SEQUENCE</scope>
    <source>
        <strain evidence="2">ST-87-5</strain>
    </source>
</reference>
<comment type="caution">
    <text evidence="2">The sequence shown here is derived from an EMBL/GenBank/DDBJ whole genome shotgun (WGS) entry which is preliminary data.</text>
</comment>
<name>A0A8H9VRE6_ECOLX</name>
<dbReference type="PANTHER" id="PTHR33420:SF12">
    <property type="entry name" value="FIMBRIN-LIKE PROTEIN FIMI-RELATED"/>
    <property type="match status" value="1"/>
</dbReference>
<accession>A0A8H9VRE6</accession>
<dbReference type="Gene3D" id="2.60.40.1090">
    <property type="entry name" value="Fimbrial-type adhesion domain"/>
    <property type="match status" value="1"/>
</dbReference>
<dbReference type="GO" id="GO:0009289">
    <property type="term" value="C:pilus"/>
    <property type="evidence" value="ECO:0007669"/>
    <property type="project" value="InterPro"/>
</dbReference>
<dbReference type="NCBIfam" id="NF007267">
    <property type="entry name" value="PRK09723.1-1"/>
    <property type="match status" value="1"/>
</dbReference>
<dbReference type="AlphaFoldDB" id="A0A8H9VRE6"/>
<dbReference type="GO" id="GO:0043709">
    <property type="term" value="P:cell adhesion involved in single-species biofilm formation"/>
    <property type="evidence" value="ECO:0007669"/>
    <property type="project" value="TreeGrafter"/>
</dbReference>
<dbReference type="InterPro" id="IPR008966">
    <property type="entry name" value="Adhesion_dom_sf"/>
</dbReference>
<dbReference type="Proteomes" id="UP000871786">
    <property type="component" value="Unassembled WGS sequence"/>
</dbReference>
<organism evidence="2">
    <name type="scientific">Escherichia coli</name>
    <dbReference type="NCBI Taxonomy" id="562"/>
    <lineage>
        <taxon>Bacteria</taxon>
        <taxon>Pseudomonadati</taxon>
        <taxon>Pseudomonadota</taxon>
        <taxon>Gammaproteobacteria</taxon>
        <taxon>Enterobacterales</taxon>
        <taxon>Enterobacteriaceae</taxon>
        <taxon>Escherichia</taxon>
    </lineage>
</organism>
<feature type="signal peptide" evidence="1">
    <location>
        <begin position="1"/>
        <end position="22"/>
    </location>
</feature>
<dbReference type="InterPro" id="IPR036937">
    <property type="entry name" value="Adhesion_dom_fimbrial_sf"/>
</dbReference>
<dbReference type="InterPro" id="IPR017014">
    <property type="entry name" value="Fimbrial-like_YadC"/>
</dbReference>
<keyword evidence="1" id="KW-0732">Signal</keyword>
<feature type="chain" id="PRO_5034440591" evidence="1">
    <location>
        <begin position="23"/>
        <end position="349"/>
    </location>
</feature>